<keyword evidence="2 3" id="KW-0143">Chaperone</keyword>
<evidence type="ECO:0000256" key="3">
    <source>
        <dbReference type="HAMAP-Rule" id="MF_01384"/>
    </source>
</evidence>
<dbReference type="AlphaFoldDB" id="A0A1G6J7C7"/>
<dbReference type="PANTHER" id="PTHR33643">
    <property type="entry name" value="UREASE ACCESSORY PROTEIN D"/>
    <property type="match status" value="1"/>
</dbReference>
<evidence type="ECO:0000256" key="2">
    <source>
        <dbReference type="ARBA" id="ARBA00023186"/>
    </source>
</evidence>
<comment type="similarity">
    <text evidence="1 3">Belongs to the UreD family.</text>
</comment>
<comment type="function">
    <text evidence="3">Required for maturation of urease via the functional incorporation of the urease nickel metallocenter.</text>
</comment>
<dbReference type="Proteomes" id="UP000199039">
    <property type="component" value="Unassembled WGS sequence"/>
</dbReference>
<dbReference type="EMBL" id="FMYH01000002">
    <property type="protein sequence ID" value="SDC14621.1"/>
    <property type="molecule type" value="Genomic_DNA"/>
</dbReference>
<gene>
    <name evidence="3" type="primary">ureD</name>
    <name evidence="4" type="ORF">SAMN05216410_1270</name>
</gene>
<dbReference type="RefSeq" id="WP_217629106.1">
    <property type="nucleotide sequence ID" value="NZ_FMYH01000002.1"/>
</dbReference>
<evidence type="ECO:0000256" key="1">
    <source>
        <dbReference type="ARBA" id="ARBA00007177"/>
    </source>
</evidence>
<protein>
    <recommendedName>
        <fullName evidence="3">Urease accessory protein UreD</fullName>
    </recommendedName>
</protein>
<proteinExistence type="inferred from homology"/>
<dbReference type="Pfam" id="PF01774">
    <property type="entry name" value="UreD"/>
    <property type="match status" value="1"/>
</dbReference>
<name>A0A1G6J7C7_9MICO</name>
<dbReference type="InterPro" id="IPR002669">
    <property type="entry name" value="UreD"/>
</dbReference>
<keyword evidence="3" id="KW-0963">Cytoplasm</keyword>
<evidence type="ECO:0000313" key="5">
    <source>
        <dbReference type="Proteomes" id="UP000199039"/>
    </source>
</evidence>
<sequence length="331" mass="35971">MSAVTVAVDEEMTDDGLAGPYGGYRLQPAHYEPARVPPEVARYSQALDSLPVGSPGKVGVLQLAFALCGDQTQLVHHYQKSPLQIMRPLYFDPLRPDMPLTSLMSTGGGVLQGDRLRTDLEFGPGSSAHVSTQTHAKYYRMEQDYAAVSVNLTLEAGAFVEYLPDPVIPFEDSRTYQHTRAWVDEGATLIASDTVYAGRLAHGERHRYEIFASDFEVRRPGGDLVALDRVRLSRDGVSGLAVLADRDVLAMLYVVTPLLPAQEVADRLHEVLTVLADDDLLFGVSVLPYDAGVSLRMVGNDTIAVASAHAAAWAAVHEQLTGRAAPSMRKN</sequence>
<reference evidence="4 5" key="1">
    <citation type="submission" date="2016-09" db="EMBL/GenBank/DDBJ databases">
        <authorList>
            <person name="Capua I."/>
            <person name="De Benedictis P."/>
            <person name="Joannis T."/>
            <person name="Lombin L.H."/>
            <person name="Cattoli G."/>
        </authorList>
    </citation>
    <scope>NUCLEOTIDE SEQUENCE [LARGE SCALE GENOMIC DNA]</scope>
    <source>
        <strain evidence="4 5">ISLP-3</strain>
    </source>
</reference>
<comment type="subunit">
    <text evidence="3">UreD, UreF and UreG form a complex that acts as a GTP-hydrolysis-dependent molecular chaperone, activating the urease apoprotein by helping to assemble the nickel containing metallocenter of UreC. The UreE protein probably delivers the nickel.</text>
</comment>
<evidence type="ECO:0000313" key="4">
    <source>
        <dbReference type="EMBL" id="SDC14621.1"/>
    </source>
</evidence>
<dbReference type="HAMAP" id="MF_01384">
    <property type="entry name" value="UreD"/>
    <property type="match status" value="1"/>
</dbReference>
<comment type="subcellular location">
    <subcellularLocation>
        <location evidence="3">Cytoplasm</location>
    </subcellularLocation>
</comment>
<keyword evidence="3" id="KW-0996">Nickel insertion</keyword>
<dbReference type="STRING" id="1814289.SAMN05216410_1270"/>
<accession>A0A1G6J7C7</accession>
<dbReference type="GO" id="GO:0016151">
    <property type="term" value="F:nickel cation binding"/>
    <property type="evidence" value="ECO:0007669"/>
    <property type="project" value="UniProtKB-UniRule"/>
</dbReference>
<dbReference type="PANTHER" id="PTHR33643:SF1">
    <property type="entry name" value="UREASE ACCESSORY PROTEIN D"/>
    <property type="match status" value="1"/>
</dbReference>
<keyword evidence="5" id="KW-1185">Reference proteome</keyword>
<organism evidence="4 5">
    <name type="scientific">Sanguibacter gelidistatuariae</name>
    <dbReference type="NCBI Taxonomy" id="1814289"/>
    <lineage>
        <taxon>Bacteria</taxon>
        <taxon>Bacillati</taxon>
        <taxon>Actinomycetota</taxon>
        <taxon>Actinomycetes</taxon>
        <taxon>Micrococcales</taxon>
        <taxon>Sanguibacteraceae</taxon>
        <taxon>Sanguibacter</taxon>
    </lineage>
</organism>
<dbReference type="GO" id="GO:0005737">
    <property type="term" value="C:cytoplasm"/>
    <property type="evidence" value="ECO:0007669"/>
    <property type="project" value="UniProtKB-SubCell"/>
</dbReference>